<feature type="chain" id="PRO_5016323826" evidence="2">
    <location>
        <begin position="28"/>
        <end position="71"/>
    </location>
</feature>
<comment type="caution">
    <text evidence="3">The sequence shown here is derived from an EMBL/GenBank/DDBJ whole genome shotgun (WGS) entry which is preliminary data.</text>
</comment>
<evidence type="ECO:0000313" key="3">
    <source>
        <dbReference type="EMBL" id="PYD63693.1"/>
    </source>
</evidence>
<name>A0A318Q413_9PROT</name>
<feature type="non-terminal residue" evidence="3">
    <location>
        <position position="71"/>
    </location>
</feature>
<reference evidence="3 4" key="1">
    <citation type="submission" date="2017-07" db="EMBL/GenBank/DDBJ databases">
        <title>A draft genome sequence of Gluconacetobacter entanii LTH 4560.</title>
        <authorList>
            <person name="Skraban J."/>
            <person name="Cleenwerck I."/>
            <person name="Vandamme P."/>
            <person name="Trcek J."/>
        </authorList>
    </citation>
    <scope>NUCLEOTIDE SEQUENCE [LARGE SCALE GENOMIC DNA]</scope>
    <source>
        <strain evidence="3 4">LTH 4560</strain>
    </source>
</reference>
<accession>A0A318Q413</accession>
<feature type="region of interest" description="Disordered" evidence="1">
    <location>
        <begin position="35"/>
        <end position="71"/>
    </location>
</feature>
<dbReference type="EMBL" id="NKUF01000009">
    <property type="protein sequence ID" value="PYD63693.1"/>
    <property type="molecule type" value="Genomic_DNA"/>
</dbReference>
<keyword evidence="2" id="KW-0732">Signal</keyword>
<evidence type="ECO:0000256" key="2">
    <source>
        <dbReference type="SAM" id="SignalP"/>
    </source>
</evidence>
<gene>
    <name evidence="3" type="ORF">CFR72_06250</name>
</gene>
<feature type="signal peptide" evidence="2">
    <location>
        <begin position="1"/>
        <end position="27"/>
    </location>
</feature>
<dbReference type="Proteomes" id="UP000248301">
    <property type="component" value="Unassembled WGS sequence"/>
</dbReference>
<evidence type="ECO:0000313" key="4">
    <source>
        <dbReference type="Proteomes" id="UP000248301"/>
    </source>
</evidence>
<sequence>MIRLHRKHALITSAAFAAMLCVSSPLAALAQDAAPAADAPAVSAPPTDGAGAPSAAAPADAPAAPPADAAA</sequence>
<evidence type="ECO:0000256" key="1">
    <source>
        <dbReference type="SAM" id="MobiDB-lite"/>
    </source>
</evidence>
<dbReference type="AlphaFoldDB" id="A0A318Q413"/>
<organism evidence="3 4">
    <name type="scientific">Gluconacetobacter entanii</name>
    <dbReference type="NCBI Taxonomy" id="108528"/>
    <lineage>
        <taxon>Bacteria</taxon>
        <taxon>Pseudomonadati</taxon>
        <taxon>Pseudomonadota</taxon>
        <taxon>Alphaproteobacteria</taxon>
        <taxon>Acetobacterales</taxon>
        <taxon>Acetobacteraceae</taxon>
        <taxon>Gluconacetobacter</taxon>
    </lineage>
</organism>
<protein>
    <submittedName>
        <fullName evidence="3">Biopolymer transporter ExbB</fullName>
    </submittedName>
</protein>
<proteinExistence type="predicted"/>